<accession>A0A9W9BH45</accession>
<evidence type="ECO:0000259" key="3">
    <source>
        <dbReference type="Pfam" id="PF00144"/>
    </source>
</evidence>
<dbReference type="GO" id="GO:0016787">
    <property type="term" value="F:hydrolase activity"/>
    <property type="evidence" value="ECO:0007669"/>
    <property type="project" value="UniProtKB-KW"/>
</dbReference>
<organism evidence="4 5">
    <name type="scientific">Trichoderma breve</name>
    <dbReference type="NCBI Taxonomy" id="2034170"/>
    <lineage>
        <taxon>Eukaryota</taxon>
        <taxon>Fungi</taxon>
        <taxon>Dikarya</taxon>
        <taxon>Ascomycota</taxon>
        <taxon>Pezizomycotina</taxon>
        <taxon>Sordariomycetes</taxon>
        <taxon>Hypocreomycetidae</taxon>
        <taxon>Hypocreales</taxon>
        <taxon>Hypocreaceae</taxon>
        <taxon>Trichoderma</taxon>
    </lineage>
</organism>
<dbReference type="EMBL" id="JAOPEN010000003">
    <property type="protein sequence ID" value="KAJ4859783.1"/>
    <property type="molecule type" value="Genomic_DNA"/>
</dbReference>
<evidence type="ECO:0000256" key="2">
    <source>
        <dbReference type="ARBA" id="ARBA00022801"/>
    </source>
</evidence>
<sequence length="397" mass="43663">MNTLDALLRRDIAVGDDTKDKLLGAAFVVTNRDGVIYSGSAGRAGMNVNSPKFDIHTLTYGASLTKLLSAVCLMQLVEQDRLPLDCDVRKLVPEVQQMQILRGFTPDEQPILEDNERPITLKQLILQTAGLRYDVADPDLRRWSKAIGRPIGMTIRLSRDGFNVPFSFPPGDGWAYGPALDWAGVALETITNTTLGDYMKQNVLEPLEMHDTGFRVNQLPHTAGRRAEVALRDADDNTLSHFDVVPEEPEIDSAGAGIHTTANDYARLLRAMLQAEPGVVSGKTAKEMFSPQLDPAQRTMLQETLYSPGGKPAFIPEFPDGVELQYGYGGLLGMSDWPGQQRRKGSLCWTGAANSRWWIDPELGIAAVLMVAVFPFGDVVATKLYADLIKTVYDELV</sequence>
<dbReference type="InterPro" id="IPR001466">
    <property type="entry name" value="Beta-lactam-related"/>
</dbReference>
<comment type="similarity">
    <text evidence="1">Belongs to the class-A beta-lactamase family.</text>
</comment>
<dbReference type="RefSeq" id="XP_056028839.1">
    <property type="nucleotide sequence ID" value="XM_056171981.1"/>
</dbReference>
<feature type="domain" description="Beta-lactamase-related" evidence="3">
    <location>
        <begin position="19"/>
        <end position="377"/>
    </location>
</feature>
<dbReference type="PANTHER" id="PTHR43283">
    <property type="entry name" value="BETA-LACTAMASE-RELATED"/>
    <property type="match status" value="1"/>
</dbReference>
<comment type="caution">
    <text evidence="4">The sequence shown here is derived from an EMBL/GenBank/DDBJ whole genome shotgun (WGS) entry which is preliminary data.</text>
</comment>
<dbReference type="InterPro" id="IPR012338">
    <property type="entry name" value="Beta-lactam/transpept-like"/>
</dbReference>
<protein>
    <submittedName>
        <fullName evidence="4">Beta-lactamase domain-containing protein</fullName>
    </submittedName>
</protein>
<dbReference type="AlphaFoldDB" id="A0A9W9BH45"/>
<evidence type="ECO:0000313" key="4">
    <source>
        <dbReference type="EMBL" id="KAJ4859783.1"/>
    </source>
</evidence>
<dbReference type="Gene3D" id="3.40.710.10">
    <property type="entry name" value="DD-peptidase/beta-lactamase superfamily"/>
    <property type="match status" value="1"/>
</dbReference>
<dbReference type="GeneID" id="80866669"/>
<evidence type="ECO:0000313" key="5">
    <source>
        <dbReference type="Proteomes" id="UP001140511"/>
    </source>
</evidence>
<dbReference type="Proteomes" id="UP001140511">
    <property type="component" value="Unassembled WGS sequence"/>
</dbReference>
<keyword evidence="2" id="KW-0378">Hydrolase</keyword>
<reference evidence="4" key="1">
    <citation type="submission" date="2022-09" db="EMBL/GenBank/DDBJ databases">
        <title>Chromosome-level assembly of Trichoderma breve T069, a fungus used in development of biopesticide product.</title>
        <authorList>
            <person name="Lin R."/>
            <person name="Liu T."/>
        </authorList>
    </citation>
    <scope>NUCLEOTIDE SEQUENCE</scope>
    <source>
        <strain evidence="4">T069</strain>
    </source>
</reference>
<dbReference type="PANTHER" id="PTHR43283:SF17">
    <property type="entry name" value="(LOVD), PUTATIVE (AFU_ORTHOLOGUE AFUA_5G00920)-RELATED"/>
    <property type="match status" value="1"/>
</dbReference>
<evidence type="ECO:0000256" key="1">
    <source>
        <dbReference type="ARBA" id="ARBA00009009"/>
    </source>
</evidence>
<proteinExistence type="inferred from homology"/>
<name>A0A9W9BH45_9HYPO</name>
<gene>
    <name evidence="4" type="ORF">T069G_04771</name>
</gene>
<dbReference type="SUPFAM" id="SSF56601">
    <property type="entry name" value="beta-lactamase/transpeptidase-like"/>
    <property type="match status" value="1"/>
</dbReference>
<keyword evidence="5" id="KW-1185">Reference proteome</keyword>
<dbReference type="Pfam" id="PF00144">
    <property type="entry name" value="Beta-lactamase"/>
    <property type="match status" value="1"/>
</dbReference>
<dbReference type="InterPro" id="IPR050789">
    <property type="entry name" value="Diverse_Enzym_Activities"/>
</dbReference>